<reference evidence="1 2" key="1">
    <citation type="submission" date="2024-08" db="EMBL/GenBank/DDBJ databases">
        <title>Two novel Cytobacillus novel species.</title>
        <authorList>
            <person name="Liu G."/>
        </authorList>
    </citation>
    <scope>NUCLEOTIDE SEQUENCE [LARGE SCALE GENOMIC DNA]</scope>
    <source>
        <strain evidence="1 2">FJAT-54145</strain>
    </source>
</reference>
<proteinExistence type="predicted"/>
<dbReference type="Gene3D" id="3.30.1380.20">
    <property type="entry name" value="Trafficking protein particle complex subunit 3"/>
    <property type="match status" value="1"/>
</dbReference>
<dbReference type="Pfam" id="PF10702">
    <property type="entry name" value="DUF2507"/>
    <property type="match status" value="1"/>
</dbReference>
<dbReference type="SUPFAM" id="SSF111126">
    <property type="entry name" value="Ligand-binding domain in the NO signalling and Golgi transport"/>
    <property type="match status" value="1"/>
</dbReference>
<protein>
    <submittedName>
        <fullName evidence="1">YslB family protein</fullName>
    </submittedName>
</protein>
<comment type="caution">
    <text evidence="1">The sequence shown here is derived from an EMBL/GenBank/DDBJ whole genome shotgun (WGS) entry which is preliminary data.</text>
</comment>
<evidence type="ECO:0000313" key="1">
    <source>
        <dbReference type="EMBL" id="MFE8703785.1"/>
    </source>
</evidence>
<dbReference type="Proteomes" id="UP001601059">
    <property type="component" value="Unassembled WGS sequence"/>
</dbReference>
<dbReference type="EMBL" id="JBIACK010000019">
    <property type="protein sequence ID" value="MFE8703785.1"/>
    <property type="molecule type" value="Genomic_DNA"/>
</dbReference>
<evidence type="ECO:0000313" key="2">
    <source>
        <dbReference type="Proteomes" id="UP001601059"/>
    </source>
</evidence>
<sequence>MSDNKQIEQVTDPIVSVSAFGYELIRDILLPELLGKETPAILYWAGKGLARKFPLDSIEQVVDFFEQAGWGTLSLIEHKKNELEFELSSELITRRFKIKDDCSFQLEAGFLAQQIESQRKTTAEAYEHPKKRAGKVIFTVKWDKKDVVD</sequence>
<name>A0ABW6KLR6_9BACI</name>
<keyword evidence="2" id="KW-1185">Reference proteome</keyword>
<organism evidence="1 2">
    <name type="scientific">Cytobacillus spartinae</name>
    <dbReference type="NCBI Taxonomy" id="3299023"/>
    <lineage>
        <taxon>Bacteria</taxon>
        <taxon>Bacillati</taxon>
        <taxon>Bacillota</taxon>
        <taxon>Bacilli</taxon>
        <taxon>Bacillales</taxon>
        <taxon>Bacillaceae</taxon>
        <taxon>Cytobacillus</taxon>
    </lineage>
</organism>
<dbReference type="InterPro" id="IPR024096">
    <property type="entry name" value="NO_sig/Golgi_transp_ligand-bd"/>
</dbReference>
<dbReference type="RefSeq" id="WP_389364612.1">
    <property type="nucleotide sequence ID" value="NZ_JBIACK010000019.1"/>
</dbReference>
<accession>A0ABW6KLR6</accession>
<dbReference type="InterPro" id="IPR019642">
    <property type="entry name" value="DUF2507"/>
</dbReference>
<gene>
    <name evidence="1" type="ORF">ACFYKX_24755</name>
</gene>